<reference evidence="7 8" key="1">
    <citation type="submission" date="2019-11" db="EMBL/GenBank/DDBJ databases">
        <title>Novel species isolated from a subtropical stream in China.</title>
        <authorList>
            <person name="Lu H."/>
        </authorList>
    </citation>
    <scope>NUCLEOTIDE SEQUENCE [LARGE SCALE GENOMIC DNA]</scope>
    <source>
        <strain evidence="7 8">FT92W</strain>
    </source>
</reference>
<evidence type="ECO:0000313" key="8">
    <source>
        <dbReference type="Proteomes" id="UP000446768"/>
    </source>
</evidence>
<name>A0A7X2LTR8_9BURK</name>
<dbReference type="Proteomes" id="UP000446768">
    <property type="component" value="Unassembled WGS sequence"/>
</dbReference>
<feature type="transmembrane region" description="Helical" evidence="6">
    <location>
        <begin position="70"/>
        <end position="90"/>
    </location>
</feature>
<evidence type="ECO:0000256" key="6">
    <source>
        <dbReference type="SAM" id="Phobius"/>
    </source>
</evidence>
<keyword evidence="5 6" id="KW-0472">Membrane</keyword>
<keyword evidence="3 6" id="KW-0812">Transmembrane</keyword>
<dbReference type="RefSeq" id="WP_154376335.1">
    <property type="nucleotide sequence ID" value="NZ_WKJJ01000011.1"/>
</dbReference>
<gene>
    <name evidence="7" type="ORF">GJ700_17910</name>
</gene>
<dbReference type="EMBL" id="WKJJ01000011">
    <property type="protein sequence ID" value="MRV73591.1"/>
    <property type="molecule type" value="Genomic_DNA"/>
</dbReference>
<keyword evidence="8" id="KW-1185">Reference proteome</keyword>
<dbReference type="PIRSF" id="PIRSF006324">
    <property type="entry name" value="LeuE"/>
    <property type="match status" value="1"/>
</dbReference>
<evidence type="ECO:0000256" key="2">
    <source>
        <dbReference type="ARBA" id="ARBA00022475"/>
    </source>
</evidence>
<evidence type="ECO:0000256" key="4">
    <source>
        <dbReference type="ARBA" id="ARBA00022989"/>
    </source>
</evidence>
<evidence type="ECO:0000256" key="3">
    <source>
        <dbReference type="ARBA" id="ARBA00022692"/>
    </source>
</evidence>
<evidence type="ECO:0000256" key="1">
    <source>
        <dbReference type="ARBA" id="ARBA00004651"/>
    </source>
</evidence>
<dbReference type="GO" id="GO:0015171">
    <property type="term" value="F:amino acid transmembrane transporter activity"/>
    <property type="evidence" value="ECO:0007669"/>
    <property type="project" value="TreeGrafter"/>
</dbReference>
<dbReference type="PANTHER" id="PTHR30086">
    <property type="entry name" value="ARGININE EXPORTER PROTEIN ARGO"/>
    <property type="match status" value="1"/>
</dbReference>
<feature type="transmembrane region" description="Helical" evidence="6">
    <location>
        <begin position="40"/>
        <end position="64"/>
    </location>
</feature>
<evidence type="ECO:0000256" key="5">
    <source>
        <dbReference type="ARBA" id="ARBA00023136"/>
    </source>
</evidence>
<organism evidence="7 8">
    <name type="scientific">Pseudoduganella rivuli</name>
    <dbReference type="NCBI Taxonomy" id="2666085"/>
    <lineage>
        <taxon>Bacteria</taxon>
        <taxon>Pseudomonadati</taxon>
        <taxon>Pseudomonadota</taxon>
        <taxon>Betaproteobacteria</taxon>
        <taxon>Burkholderiales</taxon>
        <taxon>Oxalobacteraceae</taxon>
        <taxon>Telluria group</taxon>
        <taxon>Pseudoduganella</taxon>
    </lineage>
</organism>
<accession>A0A7X2LTR8</accession>
<comment type="caution">
    <text evidence="7">The sequence shown here is derived from an EMBL/GenBank/DDBJ whole genome shotgun (WGS) entry which is preliminary data.</text>
</comment>
<protein>
    <submittedName>
        <fullName evidence="7">LysE family translocator</fullName>
    </submittedName>
</protein>
<evidence type="ECO:0000313" key="7">
    <source>
        <dbReference type="EMBL" id="MRV73591.1"/>
    </source>
</evidence>
<dbReference type="GO" id="GO:0005886">
    <property type="term" value="C:plasma membrane"/>
    <property type="evidence" value="ECO:0007669"/>
    <property type="project" value="UniProtKB-SubCell"/>
</dbReference>
<keyword evidence="4 6" id="KW-1133">Transmembrane helix</keyword>
<feature type="transmembrane region" description="Helical" evidence="6">
    <location>
        <begin position="144"/>
        <end position="168"/>
    </location>
</feature>
<sequence>MNHHLWLYFAVVFGIVILPGLDMAFVMASSLLGGRRAGMAAVGGIVAGGFCHLAMATLGIAMLLQLLPGLFNTLLLAGAAYIAWMGWTFLRSDSVFQPSHSREVLAPHVIFRRAMMTSLVNPKAYLFMLAIFPQFLRTDEGPLWLQSGVLGAITAATQVGVYGALALASSHATDWFTHHPRASAVTAKVMGVLLIATACASAAQAWRGVSTAMQSADITIVVGGHTVR</sequence>
<dbReference type="PANTHER" id="PTHR30086:SF20">
    <property type="entry name" value="ARGININE EXPORTER PROTEIN ARGO-RELATED"/>
    <property type="match status" value="1"/>
</dbReference>
<feature type="transmembrane region" description="Helical" evidence="6">
    <location>
        <begin position="6"/>
        <end position="28"/>
    </location>
</feature>
<feature type="transmembrane region" description="Helical" evidence="6">
    <location>
        <begin position="189"/>
        <end position="206"/>
    </location>
</feature>
<proteinExistence type="predicted"/>
<comment type="subcellular location">
    <subcellularLocation>
        <location evidence="1">Cell membrane</location>
        <topology evidence="1">Multi-pass membrane protein</topology>
    </subcellularLocation>
</comment>
<dbReference type="InterPro" id="IPR001123">
    <property type="entry name" value="LeuE-type"/>
</dbReference>
<keyword evidence="2" id="KW-1003">Cell membrane</keyword>
<dbReference type="Pfam" id="PF01810">
    <property type="entry name" value="LysE"/>
    <property type="match status" value="1"/>
</dbReference>
<dbReference type="AlphaFoldDB" id="A0A7X2LTR8"/>